<evidence type="ECO:0000256" key="1">
    <source>
        <dbReference type="SAM" id="MobiDB-lite"/>
    </source>
</evidence>
<evidence type="ECO:0000313" key="2">
    <source>
        <dbReference type="EMBL" id="KAF5904674.1"/>
    </source>
</evidence>
<keyword evidence="3" id="KW-1185">Reference proteome</keyword>
<proteinExistence type="predicted"/>
<name>A0A8J4ULV3_CLAMG</name>
<dbReference type="Proteomes" id="UP000727407">
    <property type="component" value="Unassembled WGS sequence"/>
</dbReference>
<sequence>MAIYHRTLITHKVKLFSVSRPQDNIKPLQDDSPTRPSGCTERGNSDLLWQECESGISLES</sequence>
<accession>A0A8J4ULV3</accession>
<dbReference type="AlphaFoldDB" id="A0A8J4ULV3"/>
<comment type="caution">
    <text evidence="2">The sequence shown here is derived from an EMBL/GenBank/DDBJ whole genome shotgun (WGS) entry which is preliminary data.</text>
</comment>
<dbReference type="EMBL" id="QNUK01000053">
    <property type="protein sequence ID" value="KAF5904674.1"/>
    <property type="molecule type" value="Genomic_DNA"/>
</dbReference>
<reference evidence="2" key="1">
    <citation type="submission" date="2020-07" db="EMBL/GenBank/DDBJ databases">
        <title>Clarias magur genome sequencing, assembly and annotation.</title>
        <authorList>
            <person name="Kushwaha B."/>
            <person name="Kumar R."/>
            <person name="Das P."/>
            <person name="Joshi C.G."/>
            <person name="Kumar D."/>
            <person name="Nagpure N.S."/>
            <person name="Pandey M."/>
            <person name="Agarwal S."/>
            <person name="Srivastava S."/>
            <person name="Singh M."/>
            <person name="Sahoo L."/>
            <person name="Jayasankar P."/>
            <person name="Meher P.K."/>
            <person name="Koringa P.G."/>
            <person name="Iquebal M.A."/>
            <person name="Das S.P."/>
            <person name="Bit A."/>
            <person name="Patnaik S."/>
            <person name="Patel N."/>
            <person name="Shah T.M."/>
            <person name="Hinsu A."/>
            <person name="Jena J.K."/>
        </authorList>
    </citation>
    <scope>NUCLEOTIDE SEQUENCE</scope>
    <source>
        <strain evidence="2">CIFAMagur01</strain>
        <tissue evidence="2">Testis</tissue>
    </source>
</reference>
<feature type="region of interest" description="Disordered" evidence="1">
    <location>
        <begin position="22"/>
        <end position="44"/>
    </location>
</feature>
<evidence type="ECO:0000313" key="3">
    <source>
        <dbReference type="Proteomes" id="UP000727407"/>
    </source>
</evidence>
<protein>
    <submittedName>
        <fullName evidence="2">Uncharacterized protein</fullName>
    </submittedName>
</protein>
<gene>
    <name evidence="2" type="ORF">DAT39_005555</name>
</gene>
<organism evidence="2 3">
    <name type="scientific">Clarias magur</name>
    <name type="common">Asian catfish</name>
    <name type="synonym">Macropteronotus magur</name>
    <dbReference type="NCBI Taxonomy" id="1594786"/>
    <lineage>
        <taxon>Eukaryota</taxon>
        <taxon>Metazoa</taxon>
        <taxon>Chordata</taxon>
        <taxon>Craniata</taxon>
        <taxon>Vertebrata</taxon>
        <taxon>Euteleostomi</taxon>
        <taxon>Actinopterygii</taxon>
        <taxon>Neopterygii</taxon>
        <taxon>Teleostei</taxon>
        <taxon>Ostariophysi</taxon>
        <taxon>Siluriformes</taxon>
        <taxon>Clariidae</taxon>
        <taxon>Clarias</taxon>
    </lineage>
</organism>